<dbReference type="EMBL" id="CP076405">
    <property type="protein sequence ID" value="QWQ21850.2"/>
    <property type="molecule type" value="Genomic_DNA"/>
</dbReference>
<organism evidence="2 3">
    <name type="scientific">Providencia rettgeri</name>
    <dbReference type="NCBI Taxonomy" id="587"/>
    <lineage>
        <taxon>Bacteria</taxon>
        <taxon>Pseudomonadati</taxon>
        <taxon>Pseudomonadota</taxon>
        <taxon>Gammaproteobacteria</taxon>
        <taxon>Enterobacterales</taxon>
        <taxon>Morganellaceae</taxon>
        <taxon>Providencia</taxon>
    </lineage>
</organism>
<name>A0AAJ4NJR4_PRORE</name>
<gene>
    <name evidence="2" type="ORF">KOF27_05825</name>
</gene>
<dbReference type="AlphaFoldDB" id="A0AAJ4NJR4"/>
<dbReference type="Pfam" id="PF11162">
    <property type="entry name" value="DUF2946"/>
    <property type="match status" value="1"/>
</dbReference>
<keyword evidence="1" id="KW-0472">Membrane</keyword>
<dbReference type="InterPro" id="IPR021333">
    <property type="entry name" value="DUF2946"/>
</dbReference>
<protein>
    <submittedName>
        <fullName evidence="2">DUF2946 domain-containing protein</fullName>
    </submittedName>
</protein>
<keyword evidence="1" id="KW-1133">Transmembrane helix</keyword>
<sequence length="158" mass="18070">MHLHTSIRQFAAYLALLAVAMLFIAPLFSKSMRLMEHCVSPSSNSVVEHLSMADQSRHSHHSMPMPENCDVSTPMNHMLMTGMGQSPMEDIACGYCQLLVHFPFLILFIAAVIRQLATLTLFVPFERYVHIWLFRPWSLHLARAPPIYWCLSMINLTN</sequence>
<accession>A0AAJ4NJR4</accession>
<dbReference type="Proteomes" id="UP000682358">
    <property type="component" value="Chromosome"/>
</dbReference>
<feature type="transmembrane region" description="Helical" evidence="1">
    <location>
        <begin position="12"/>
        <end position="29"/>
    </location>
</feature>
<evidence type="ECO:0000256" key="1">
    <source>
        <dbReference type="SAM" id="Phobius"/>
    </source>
</evidence>
<evidence type="ECO:0000313" key="2">
    <source>
        <dbReference type="EMBL" id="QWQ21850.2"/>
    </source>
</evidence>
<evidence type="ECO:0000313" key="3">
    <source>
        <dbReference type="Proteomes" id="UP000682358"/>
    </source>
</evidence>
<proteinExistence type="predicted"/>
<keyword evidence="1" id="KW-0812">Transmembrane</keyword>
<reference evidence="2" key="1">
    <citation type="submission" date="2021-06" db="EMBL/GenBank/DDBJ databases">
        <title>Emergence of genetically related NDM-1-producing Providencia rettgeri strains in Argentina.</title>
        <authorList>
            <person name="Pasteran F."/>
            <person name="Meo A."/>
            <person name="Gomez S."/>
            <person name="Derdoy L."/>
            <person name="Albronoz E."/>
            <person name="Faccone D."/>
            <person name="Guerriero L."/>
            <person name="Archuby D."/>
            <person name="Tarzia A."/>
            <person name="Lopez M."/>
            <person name="Corso A."/>
        </authorList>
    </citation>
    <scope>NUCLEOTIDE SEQUENCE</scope>
    <source>
        <strain evidence="2">PreM15628</strain>
    </source>
</reference>